<proteinExistence type="predicted"/>
<comment type="caution">
    <text evidence="1">The sequence shown here is derived from an EMBL/GenBank/DDBJ whole genome shotgun (WGS) entry which is preliminary data.</text>
</comment>
<evidence type="ECO:0000313" key="2">
    <source>
        <dbReference type="Proteomes" id="UP000614714"/>
    </source>
</evidence>
<dbReference type="InterPro" id="IPR047729">
    <property type="entry name" value="Sce7726-like"/>
</dbReference>
<organism evidence="1 2">
    <name type="scientific">Geomonas anaerohicana</name>
    <dbReference type="NCBI Taxonomy" id="2798583"/>
    <lineage>
        <taxon>Bacteria</taxon>
        <taxon>Pseudomonadati</taxon>
        <taxon>Thermodesulfobacteriota</taxon>
        <taxon>Desulfuromonadia</taxon>
        <taxon>Geobacterales</taxon>
        <taxon>Geobacteraceae</taxon>
        <taxon>Geomonas</taxon>
    </lineage>
</organism>
<keyword evidence="2" id="KW-1185">Reference proteome</keyword>
<dbReference type="RefSeq" id="WP_199391099.1">
    <property type="nucleotide sequence ID" value="NZ_JAEMHL010000021.1"/>
</dbReference>
<dbReference type="EMBL" id="JAEMHL010000021">
    <property type="protein sequence ID" value="MBJ6752695.1"/>
    <property type="molecule type" value="Genomic_DNA"/>
</dbReference>
<name>A0ABS0YK65_9BACT</name>
<evidence type="ECO:0000313" key="1">
    <source>
        <dbReference type="EMBL" id="MBJ6752695.1"/>
    </source>
</evidence>
<gene>
    <name evidence="1" type="ORF">JFN91_20960</name>
</gene>
<accession>A0ABS0YK65</accession>
<protein>
    <submittedName>
        <fullName evidence="1">Sce7726 family protein</fullName>
    </submittedName>
</protein>
<dbReference type="NCBIfam" id="NF033832">
    <property type="entry name" value="sce7726_fam"/>
    <property type="match status" value="1"/>
</dbReference>
<dbReference type="Proteomes" id="UP000614714">
    <property type="component" value="Unassembled WGS sequence"/>
</dbReference>
<reference evidence="1 2" key="1">
    <citation type="submission" date="2020-12" db="EMBL/GenBank/DDBJ databases">
        <title>Geomonas sp. Red421, isolated from paddy soil.</title>
        <authorList>
            <person name="Xu Z."/>
            <person name="Zhang Z."/>
            <person name="Masuda Y."/>
            <person name="Itoh H."/>
            <person name="Senoo K."/>
        </authorList>
    </citation>
    <scope>NUCLEOTIDE SEQUENCE [LARGE SCALE GENOMIC DNA]</scope>
    <source>
        <strain evidence="1 2">Red421</strain>
    </source>
</reference>
<sequence length="186" mass="21614">MHLNDKTIRTALKAFLESRKPSPHKVIDELTINNGNAIADVVCIYKHTHCFEIKGDGDNLDRLKRQVQFYNSTFSRITIVTTARHIKKAKLVVPEFWGIILIDNTNSGPTIRYHRKSRRNSLIQKEDSLYVLWKKELIYLAEKHHLKHVNKNRTRKDIAMVIANSLPINTIEEEIASVLTQRTKTF</sequence>